<feature type="compositionally biased region" description="Polar residues" evidence="1">
    <location>
        <begin position="202"/>
        <end position="214"/>
    </location>
</feature>
<proteinExistence type="predicted"/>
<dbReference type="Proteomes" id="UP000800038">
    <property type="component" value="Unassembled WGS sequence"/>
</dbReference>
<accession>A0A6A5ST59</accession>
<evidence type="ECO:0000313" key="2">
    <source>
        <dbReference type="EMBL" id="KAF1943681.1"/>
    </source>
</evidence>
<keyword evidence="3" id="KW-1185">Reference proteome</keyword>
<sequence length="307" mass="35381">MANEVSSSSHGCCELTREELMRDTNLKERDWRFINPELWDADFEAPDDEVDAIAATTYIARAIADYTDQPTADEWPFPVNEELFGEFYQDFKGWNEVMFRRAHEKYTKELKRILCFKGVYTGRANMTPVEAVVGVLNSEECPQWPDELFQNAVFDKRSSAYMLQQRRSGPESSTCNGKKSSICNGARTTDHKPAHGYHRTQPDQQRQPPSTYNNFDRFREYTPAYPQRPKGPSLRPMETSGKTDPYKAVPPIDFSNEKLDATTINAFVKMWDRDKKYTGKPYDLLDDKLKIFYNTTSRKAALKSSPA</sequence>
<evidence type="ECO:0000256" key="1">
    <source>
        <dbReference type="SAM" id="MobiDB-lite"/>
    </source>
</evidence>
<evidence type="ECO:0000313" key="3">
    <source>
        <dbReference type="Proteomes" id="UP000800038"/>
    </source>
</evidence>
<reference evidence="2" key="1">
    <citation type="journal article" date="2020" name="Stud. Mycol.">
        <title>101 Dothideomycetes genomes: a test case for predicting lifestyles and emergence of pathogens.</title>
        <authorList>
            <person name="Haridas S."/>
            <person name="Albert R."/>
            <person name="Binder M."/>
            <person name="Bloem J."/>
            <person name="Labutti K."/>
            <person name="Salamov A."/>
            <person name="Andreopoulos B."/>
            <person name="Baker S."/>
            <person name="Barry K."/>
            <person name="Bills G."/>
            <person name="Bluhm B."/>
            <person name="Cannon C."/>
            <person name="Castanera R."/>
            <person name="Culley D."/>
            <person name="Daum C."/>
            <person name="Ezra D."/>
            <person name="Gonzalez J."/>
            <person name="Henrissat B."/>
            <person name="Kuo A."/>
            <person name="Liang C."/>
            <person name="Lipzen A."/>
            <person name="Lutzoni F."/>
            <person name="Magnuson J."/>
            <person name="Mondo S."/>
            <person name="Nolan M."/>
            <person name="Ohm R."/>
            <person name="Pangilinan J."/>
            <person name="Park H.-J."/>
            <person name="Ramirez L."/>
            <person name="Alfaro M."/>
            <person name="Sun H."/>
            <person name="Tritt A."/>
            <person name="Yoshinaga Y."/>
            <person name="Zwiers L.-H."/>
            <person name="Turgeon B."/>
            <person name="Goodwin S."/>
            <person name="Spatafora J."/>
            <person name="Crous P."/>
            <person name="Grigoriev I."/>
        </authorList>
    </citation>
    <scope>NUCLEOTIDE SEQUENCE</scope>
    <source>
        <strain evidence="2">CBS 161.51</strain>
    </source>
</reference>
<dbReference type="AlphaFoldDB" id="A0A6A5ST59"/>
<protein>
    <submittedName>
        <fullName evidence="2">Uncharacterized protein</fullName>
    </submittedName>
</protein>
<feature type="compositionally biased region" description="Polar residues" evidence="1">
    <location>
        <begin position="163"/>
        <end position="187"/>
    </location>
</feature>
<dbReference type="EMBL" id="ML976023">
    <property type="protein sequence ID" value="KAF1943681.1"/>
    <property type="molecule type" value="Genomic_DNA"/>
</dbReference>
<gene>
    <name evidence="2" type="ORF">EJ02DRAFT_421109</name>
</gene>
<feature type="region of interest" description="Disordered" evidence="1">
    <location>
        <begin position="163"/>
        <end position="245"/>
    </location>
</feature>
<organism evidence="2 3">
    <name type="scientific">Clathrospora elynae</name>
    <dbReference type="NCBI Taxonomy" id="706981"/>
    <lineage>
        <taxon>Eukaryota</taxon>
        <taxon>Fungi</taxon>
        <taxon>Dikarya</taxon>
        <taxon>Ascomycota</taxon>
        <taxon>Pezizomycotina</taxon>
        <taxon>Dothideomycetes</taxon>
        <taxon>Pleosporomycetidae</taxon>
        <taxon>Pleosporales</taxon>
        <taxon>Diademaceae</taxon>
        <taxon>Clathrospora</taxon>
    </lineage>
</organism>
<dbReference type="OrthoDB" id="3795100at2759"/>
<name>A0A6A5ST59_9PLEO</name>